<sequence>MPLVNEKIFACLADISRWMASNHLKLNLDKTDLLFIPAKPSPLQELSVTVDGTTDSSSTSVKSLGVTLDNRLDFTDYFSQTIRSCQFLLFNIRRICPFLTTYSTQLLVQATVLSCLDYCNALLAGLPACTIQPLQLIQNAAARLIYNLPKFSRVIPLLKSLHWLPIAARIRLKTLTLTFSAARKTAPTYLQDLILPYTPARQLRSPSLLLPTERKAHIPRNASGGMNSPPR</sequence>
<evidence type="ECO:0000313" key="2">
    <source>
        <dbReference type="Proteomes" id="UP001046870"/>
    </source>
</evidence>
<dbReference type="PANTHER" id="PTHR33332">
    <property type="entry name" value="REVERSE TRANSCRIPTASE DOMAIN-CONTAINING PROTEIN"/>
    <property type="match status" value="1"/>
</dbReference>
<gene>
    <name evidence="1" type="ORF">MATL_G00100530</name>
</gene>
<reference evidence="1" key="1">
    <citation type="submission" date="2021-01" db="EMBL/GenBank/DDBJ databases">
        <authorList>
            <person name="Zahm M."/>
            <person name="Roques C."/>
            <person name="Cabau C."/>
            <person name="Klopp C."/>
            <person name="Donnadieu C."/>
            <person name="Jouanno E."/>
            <person name="Lampietro C."/>
            <person name="Louis A."/>
            <person name="Herpin A."/>
            <person name="Echchiki A."/>
            <person name="Berthelot C."/>
            <person name="Parey E."/>
            <person name="Roest-Crollius H."/>
            <person name="Braasch I."/>
            <person name="Postlethwait J."/>
            <person name="Bobe J."/>
            <person name="Montfort J."/>
            <person name="Bouchez O."/>
            <person name="Begum T."/>
            <person name="Mejri S."/>
            <person name="Adams A."/>
            <person name="Chen W.-J."/>
            <person name="Guiguen Y."/>
        </authorList>
    </citation>
    <scope>NUCLEOTIDE SEQUENCE</scope>
    <source>
        <strain evidence="1">YG-15Mar2019-1</strain>
        <tissue evidence="1">Brain</tissue>
    </source>
</reference>
<organism evidence="1 2">
    <name type="scientific">Megalops atlanticus</name>
    <name type="common">Tarpon</name>
    <name type="synonym">Clupea gigantea</name>
    <dbReference type="NCBI Taxonomy" id="7932"/>
    <lineage>
        <taxon>Eukaryota</taxon>
        <taxon>Metazoa</taxon>
        <taxon>Chordata</taxon>
        <taxon>Craniata</taxon>
        <taxon>Vertebrata</taxon>
        <taxon>Euteleostomi</taxon>
        <taxon>Actinopterygii</taxon>
        <taxon>Neopterygii</taxon>
        <taxon>Teleostei</taxon>
        <taxon>Elopiformes</taxon>
        <taxon>Megalopidae</taxon>
        <taxon>Megalops</taxon>
    </lineage>
</organism>
<dbReference type="Proteomes" id="UP001046870">
    <property type="component" value="Chromosome 7"/>
</dbReference>
<keyword evidence="2" id="KW-1185">Reference proteome</keyword>
<proteinExistence type="predicted"/>
<comment type="caution">
    <text evidence="1">The sequence shown here is derived from an EMBL/GenBank/DDBJ whole genome shotgun (WGS) entry which is preliminary data.</text>
</comment>
<accession>A0A9D3Q4B4</accession>
<dbReference type="EMBL" id="JAFDVH010000007">
    <property type="protein sequence ID" value="KAG7473867.1"/>
    <property type="molecule type" value="Genomic_DNA"/>
</dbReference>
<protein>
    <recommendedName>
        <fullName evidence="3">Reverse transcriptase domain-containing protein</fullName>
    </recommendedName>
</protein>
<dbReference type="AlphaFoldDB" id="A0A9D3Q4B4"/>
<evidence type="ECO:0008006" key="3">
    <source>
        <dbReference type="Google" id="ProtNLM"/>
    </source>
</evidence>
<name>A0A9D3Q4B4_MEGAT</name>
<evidence type="ECO:0000313" key="1">
    <source>
        <dbReference type="EMBL" id="KAG7473867.1"/>
    </source>
</evidence>
<dbReference type="OrthoDB" id="8936366at2759"/>